<proteinExistence type="predicted"/>
<dbReference type="EMBL" id="OR387111">
    <property type="protein sequence ID" value="XDR06108.1"/>
    <property type="molecule type" value="Genomic_DNA"/>
</dbReference>
<reference evidence="1" key="1">
    <citation type="submission" date="2023-07" db="EMBL/GenBank/DDBJ databases">
        <title>Novel Phage-like Particles from Mycolicibacterium aichiense.</title>
        <authorList>
            <person name="Saha M.S."/>
            <person name="Roman A."/>
            <person name="Doherty M."/>
            <person name="Shijo M."/>
            <person name="Riddick Z."/>
        </authorList>
    </citation>
    <scope>NUCLEOTIDE SEQUENCE</scope>
</reference>
<organism evidence="1">
    <name type="scientific">Mycolicibacterium phage Anya</name>
    <dbReference type="NCBI Taxonomy" id="3240802"/>
    <lineage>
        <taxon>Viruses</taxon>
        <taxon>Duplodnaviria</taxon>
        <taxon>Heunggongvirae</taxon>
        <taxon>Uroviricota</taxon>
        <taxon>Caudoviricetes</taxon>
    </lineage>
</organism>
<protein>
    <submittedName>
        <fullName evidence="1">Terminase</fullName>
    </submittedName>
</protein>
<evidence type="ECO:0000313" key="1">
    <source>
        <dbReference type="EMBL" id="XDR06108.1"/>
    </source>
</evidence>
<name>A0AB39U1S9_9CAUD</name>
<accession>A0AB39U1S9</accession>
<sequence>MMKPRKPSGLKAAGTRLWERVLATYDMDDYPEKLEALAHACRVADVIAQLEREAAKQPLIVLGSARQKTINPLISEVRFQRGLLVSLLSKLNFADEE</sequence>